<proteinExistence type="predicted"/>
<evidence type="ECO:0000313" key="2">
    <source>
        <dbReference type="Proteomes" id="UP001195483"/>
    </source>
</evidence>
<reference evidence="1" key="3">
    <citation type="submission" date="2023-05" db="EMBL/GenBank/DDBJ databases">
        <authorList>
            <person name="Smith C.H."/>
        </authorList>
    </citation>
    <scope>NUCLEOTIDE SEQUENCE</scope>
    <source>
        <strain evidence="1">CHS0354</strain>
        <tissue evidence="1">Mantle</tissue>
    </source>
</reference>
<keyword evidence="2" id="KW-1185">Reference proteome</keyword>
<reference evidence="1" key="2">
    <citation type="journal article" date="2021" name="Genome Biol. Evol.">
        <title>Developing a high-quality reference genome for a parasitic bivalve with doubly uniparental inheritance (Bivalvia: Unionida).</title>
        <authorList>
            <person name="Smith C.H."/>
        </authorList>
    </citation>
    <scope>NUCLEOTIDE SEQUENCE</scope>
    <source>
        <strain evidence="1">CHS0354</strain>
        <tissue evidence="1">Mantle</tissue>
    </source>
</reference>
<name>A0AAE0SW93_9BIVA</name>
<dbReference type="Proteomes" id="UP001195483">
    <property type="component" value="Unassembled WGS sequence"/>
</dbReference>
<organism evidence="1 2">
    <name type="scientific">Potamilus streckersoni</name>
    <dbReference type="NCBI Taxonomy" id="2493646"/>
    <lineage>
        <taxon>Eukaryota</taxon>
        <taxon>Metazoa</taxon>
        <taxon>Spiralia</taxon>
        <taxon>Lophotrochozoa</taxon>
        <taxon>Mollusca</taxon>
        <taxon>Bivalvia</taxon>
        <taxon>Autobranchia</taxon>
        <taxon>Heteroconchia</taxon>
        <taxon>Palaeoheterodonta</taxon>
        <taxon>Unionida</taxon>
        <taxon>Unionoidea</taxon>
        <taxon>Unionidae</taxon>
        <taxon>Ambleminae</taxon>
        <taxon>Lampsilini</taxon>
        <taxon>Potamilus</taxon>
    </lineage>
</organism>
<comment type="caution">
    <text evidence="1">The sequence shown here is derived from an EMBL/GenBank/DDBJ whole genome shotgun (WGS) entry which is preliminary data.</text>
</comment>
<gene>
    <name evidence="1" type="ORF">CHS0354_036402</name>
</gene>
<accession>A0AAE0SW93</accession>
<protein>
    <submittedName>
        <fullName evidence="1">Uncharacterized protein</fullName>
    </submittedName>
</protein>
<reference evidence="1" key="1">
    <citation type="journal article" date="2021" name="Genome Biol. Evol.">
        <title>A High-Quality Reference Genome for a Parasitic Bivalve with Doubly Uniparental Inheritance (Bivalvia: Unionida).</title>
        <authorList>
            <person name="Smith C.H."/>
        </authorList>
    </citation>
    <scope>NUCLEOTIDE SEQUENCE</scope>
    <source>
        <strain evidence="1">CHS0354</strain>
    </source>
</reference>
<dbReference type="AlphaFoldDB" id="A0AAE0SW93"/>
<dbReference type="EMBL" id="JAEAOA010002130">
    <property type="protein sequence ID" value="KAK3599390.1"/>
    <property type="molecule type" value="Genomic_DNA"/>
</dbReference>
<sequence>MPILKCIHSTMAEDRLDPVIKQIERRRYEITACGWKYLNRGEMRNHISKSIFCGKPRLQALCLERLVTDVRLTDLQTGLREIKAYGVSLLVVFNID</sequence>
<evidence type="ECO:0000313" key="1">
    <source>
        <dbReference type="EMBL" id="KAK3599390.1"/>
    </source>
</evidence>